<comment type="caution">
    <text evidence="9">The sequence shown here is derived from an EMBL/GenBank/DDBJ whole genome shotgun (WGS) entry which is preliminary data.</text>
</comment>
<keyword evidence="3 5" id="KW-0371">Homeobox</keyword>
<keyword evidence="2 5" id="KW-0238">DNA-binding</keyword>
<dbReference type="PANTHER" id="PTHR24323:SF7">
    <property type="entry name" value="HOMEOBOX DOMAIN-CONTAINING PROTEIN"/>
    <property type="match status" value="1"/>
</dbReference>
<evidence type="ECO:0000313" key="10">
    <source>
        <dbReference type="Proteomes" id="UP001642502"/>
    </source>
</evidence>
<reference evidence="9 10" key="1">
    <citation type="submission" date="2024-01" db="EMBL/GenBank/DDBJ databases">
        <authorList>
            <person name="Allen C."/>
            <person name="Tagirdzhanova G."/>
        </authorList>
    </citation>
    <scope>NUCLEOTIDE SEQUENCE [LARGE SCALE GENOMIC DNA]</scope>
    <source>
        <strain evidence="9 10">CBS 119000</strain>
    </source>
</reference>
<feature type="DNA-binding region" description="Homeobox" evidence="5">
    <location>
        <begin position="59"/>
        <end position="118"/>
    </location>
</feature>
<feature type="compositionally biased region" description="Low complexity" evidence="7">
    <location>
        <begin position="181"/>
        <end position="193"/>
    </location>
</feature>
<dbReference type="PROSITE" id="PS50071">
    <property type="entry name" value="HOMEOBOX_2"/>
    <property type="match status" value="1"/>
</dbReference>
<feature type="compositionally biased region" description="Basic residues" evidence="7">
    <location>
        <begin position="57"/>
        <end position="66"/>
    </location>
</feature>
<dbReference type="InterPro" id="IPR009057">
    <property type="entry name" value="Homeodomain-like_sf"/>
</dbReference>
<evidence type="ECO:0000256" key="2">
    <source>
        <dbReference type="ARBA" id="ARBA00023125"/>
    </source>
</evidence>
<dbReference type="Proteomes" id="UP001642502">
    <property type="component" value="Unassembled WGS sequence"/>
</dbReference>
<feature type="region of interest" description="Disordered" evidence="7">
    <location>
        <begin position="1"/>
        <end position="87"/>
    </location>
</feature>
<proteinExistence type="predicted"/>
<feature type="compositionally biased region" description="Basic and acidic residues" evidence="7">
    <location>
        <begin position="475"/>
        <end position="489"/>
    </location>
</feature>
<feature type="compositionally biased region" description="Polar residues" evidence="7">
    <location>
        <begin position="166"/>
        <end position="180"/>
    </location>
</feature>
<dbReference type="InterPro" id="IPR017970">
    <property type="entry name" value="Homeobox_CS"/>
</dbReference>
<feature type="domain" description="Homeobox" evidence="8">
    <location>
        <begin position="57"/>
        <end position="117"/>
    </location>
</feature>
<evidence type="ECO:0000256" key="1">
    <source>
        <dbReference type="ARBA" id="ARBA00004123"/>
    </source>
</evidence>
<feature type="compositionally biased region" description="Low complexity" evidence="7">
    <location>
        <begin position="222"/>
        <end position="233"/>
    </location>
</feature>
<dbReference type="PANTHER" id="PTHR24323">
    <property type="entry name" value="CEH-10 HOMEODOMAIN-CONTAINING HOMOLOG"/>
    <property type="match status" value="1"/>
</dbReference>
<dbReference type="CDD" id="cd00086">
    <property type="entry name" value="homeodomain"/>
    <property type="match status" value="1"/>
</dbReference>
<dbReference type="SUPFAM" id="SSF46689">
    <property type="entry name" value="Homeodomain-like"/>
    <property type="match status" value="1"/>
</dbReference>
<dbReference type="InterPro" id="IPR051775">
    <property type="entry name" value="Homeobox_domain"/>
</dbReference>
<dbReference type="InterPro" id="IPR001356">
    <property type="entry name" value="HD"/>
</dbReference>
<dbReference type="Pfam" id="PF00046">
    <property type="entry name" value="Homeodomain"/>
    <property type="match status" value="1"/>
</dbReference>
<evidence type="ECO:0000256" key="3">
    <source>
        <dbReference type="ARBA" id="ARBA00023155"/>
    </source>
</evidence>
<sequence length="605" mass="65540">MESALPAPSTPAAVTLPDADVPTELLPSSPRSTDSSTTDKADVSVSFSDTGDQSTLRHPKGKRKRTAAKDKSILESSYQANPKPDKTARLDIVRQVSLSEKEVQIWFQNRRQNDRRKSRPLSPQEIAALRYGGMHAFSSGPSTPFSLASLSQHSSFSSDGHDTSSPPHHQFTSASMTNVLPSTSPASSPDAAPQRVESSVQDMAAEYHQRTEETNPSWSGQSTAPATAVTSAPESHSFSRSIGSIGYLANRWNTLNSLTAPTSPRIGETSANNHSHLGREEPTRLENIVQPSYSTPLLPPPQQQTHVSSHQIKHRPFRLSLSLEGKAEFVSPVPHPPRLLRGRSRDVHAWESVCDAEARVDDELSAHAEQEASGSAIAAINLLRSTSALSNVSNASPSSGLQHNNQKRNTASRSALPREGAKRTKMARALSSVARMQNIPNPRGTWQPQDNIKDKTPLNEEKKKLKLSTLLSGNDSDKENWSPDGEGRVRPLASQPTKTARRPLPTSRNGTPRLLPRINGSKYKSSSQLSAVRGSKAGTFDGVDIYEDSAPRTSTPKRAPLSRAATAPATDDVERFMRGAQVSPSKKGDMDCIAGLLSLSQGNWR</sequence>
<dbReference type="EMBL" id="CAWUON010000003">
    <property type="protein sequence ID" value="CAK7263505.1"/>
    <property type="molecule type" value="Genomic_DNA"/>
</dbReference>
<gene>
    <name evidence="9" type="ORF">SEPCBS119000_000524</name>
</gene>
<feature type="compositionally biased region" description="Basic and acidic residues" evidence="7">
    <location>
        <begin position="451"/>
        <end position="463"/>
    </location>
</feature>
<evidence type="ECO:0000256" key="6">
    <source>
        <dbReference type="RuleBase" id="RU000682"/>
    </source>
</evidence>
<feature type="compositionally biased region" description="Low complexity" evidence="7">
    <location>
        <begin position="149"/>
        <end position="158"/>
    </location>
</feature>
<name>A0ABP0D5M0_9PEZI</name>
<evidence type="ECO:0000256" key="5">
    <source>
        <dbReference type="PROSITE-ProRule" id="PRU00108"/>
    </source>
</evidence>
<protein>
    <recommendedName>
        <fullName evidence="8">Homeobox domain-containing protein</fullName>
    </recommendedName>
</protein>
<evidence type="ECO:0000259" key="8">
    <source>
        <dbReference type="PROSITE" id="PS50071"/>
    </source>
</evidence>
<feature type="compositionally biased region" description="Polar residues" evidence="7">
    <location>
        <begin position="45"/>
        <end position="56"/>
    </location>
</feature>
<feature type="region of interest" description="Disordered" evidence="7">
    <location>
        <begin position="260"/>
        <end position="279"/>
    </location>
</feature>
<comment type="subcellular location">
    <subcellularLocation>
        <location evidence="1 5 6">Nucleus</location>
    </subcellularLocation>
</comment>
<feature type="compositionally biased region" description="Low complexity" evidence="7">
    <location>
        <begin position="27"/>
        <end position="36"/>
    </location>
</feature>
<feature type="region of interest" description="Disordered" evidence="7">
    <location>
        <begin position="149"/>
        <end position="236"/>
    </location>
</feature>
<evidence type="ECO:0000313" key="9">
    <source>
        <dbReference type="EMBL" id="CAK7263505.1"/>
    </source>
</evidence>
<keyword evidence="10" id="KW-1185">Reference proteome</keyword>
<feature type="compositionally biased region" description="Polar residues" evidence="7">
    <location>
        <begin position="390"/>
        <end position="413"/>
    </location>
</feature>
<feature type="region of interest" description="Disordered" evidence="7">
    <location>
        <begin position="390"/>
        <end position="570"/>
    </location>
</feature>
<dbReference type="Gene3D" id="1.10.10.60">
    <property type="entry name" value="Homeodomain-like"/>
    <property type="match status" value="1"/>
</dbReference>
<accession>A0ABP0D5M0</accession>
<dbReference type="PROSITE" id="PS00027">
    <property type="entry name" value="HOMEOBOX_1"/>
    <property type="match status" value="1"/>
</dbReference>
<feature type="compositionally biased region" description="Polar residues" evidence="7">
    <location>
        <begin position="434"/>
        <end position="450"/>
    </location>
</feature>
<dbReference type="SMART" id="SM00389">
    <property type="entry name" value="HOX"/>
    <property type="match status" value="1"/>
</dbReference>
<evidence type="ECO:0000256" key="7">
    <source>
        <dbReference type="SAM" id="MobiDB-lite"/>
    </source>
</evidence>
<organism evidence="9 10">
    <name type="scientific">Sporothrix epigloea</name>
    <dbReference type="NCBI Taxonomy" id="1892477"/>
    <lineage>
        <taxon>Eukaryota</taxon>
        <taxon>Fungi</taxon>
        <taxon>Dikarya</taxon>
        <taxon>Ascomycota</taxon>
        <taxon>Pezizomycotina</taxon>
        <taxon>Sordariomycetes</taxon>
        <taxon>Sordariomycetidae</taxon>
        <taxon>Ophiostomatales</taxon>
        <taxon>Ophiostomataceae</taxon>
        <taxon>Sporothrix</taxon>
    </lineage>
</organism>
<evidence type="ECO:0000256" key="4">
    <source>
        <dbReference type="ARBA" id="ARBA00023242"/>
    </source>
</evidence>
<keyword evidence="4 5" id="KW-0539">Nucleus</keyword>